<dbReference type="OrthoDB" id="9778008at2"/>
<evidence type="ECO:0000313" key="2">
    <source>
        <dbReference type="Proteomes" id="UP000265562"/>
    </source>
</evidence>
<dbReference type="SUPFAM" id="SSF46689">
    <property type="entry name" value="Homeodomain-like"/>
    <property type="match status" value="2"/>
</dbReference>
<dbReference type="Pfam" id="PF12833">
    <property type="entry name" value="HTH_18"/>
    <property type="match status" value="1"/>
</dbReference>
<dbReference type="PRINTS" id="PR00032">
    <property type="entry name" value="HTHARAC"/>
</dbReference>
<dbReference type="PANTHER" id="PTHR43280">
    <property type="entry name" value="ARAC-FAMILY TRANSCRIPTIONAL REGULATOR"/>
    <property type="match status" value="1"/>
</dbReference>
<dbReference type="Gene3D" id="2.60.120.10">
    <property type="entry name" value="Jelly Rolls"/>
    <property type="match status" value="1"/>
</dbReference>
<dbReference type="PROSITE" id="PS01124">
    <property type="entry name" value="HTH_ARAC_FAMILY_2"/>
    <property type="match status" value="1"/>
</dbReference>
<dbReference type="SMART" id="SM00342">
    <property type="entry name" value="HTH_ARAC"/>
    <property type="match status" value="1"/>
</dbReference>
<dbReference type="InterPro" id="IPR009057">
    <property type="entry name" value="Homeodomain-like_sf"/>
</dbReference>
<dbReference type="Gene3D" id="1.10.10.60">
    <property type="entry name" value="Homeodomain-like"/>
    <property type="match status" value="2"/>
</dbReference>
<dbReference type="InterPro" id="IPR011051">
    <property type="entry name" value="RmlC_Cupin_sf"/>
</dbReference>
<dbReference type="RefSeq" id="WP_111525661.1">
    <property type="nucleotide sequence ID" value="NZ_CP032364.1"/>
</dbReference>
<proteinExistence type="predicted"/>
<dbReference type="SUPFAM" id="SSF51182">
    <property type="entry name" value="RmlC-like cupins"/>
    <property type="match status" value="1"/>
</dbReference>
<dbReference type="GO" id="GO:0043565">
    <property type="term" value="F:sequence-specific DNA binding"/>
    <property type="evidence" value="ECO:0007669"/>
    <property type="project" value="InterPro"/>
</dbReference>
<dbReference type="InterPro" id="IPR018062">
    <property type="entry name" value="HTH_AraC-typ_CS"/>
</dbReference>
<protein>
    <submittedName>
        <fullName evidence="1">AraC family transcriptional regulator</fullName>
    </submittedName>
</protein>
<sequence>MKDTKFLLDCQREYSSRKYLITGISLQEKEKGKHISYDTTHSAFIYTLEGEAEIYFNDKSFTATPNVVVHGAKNQKISFDIRSNEPFVHLNIYYDPEMPWHGYSDIMNSVYEISNFRQEVSIELLSKLKASVERSSFDDQVHNNMIAQQLILSSFGYSMINKEILQIEKAVELMEKSYNKNLRLEDLADIAGMNKAHFSYTFNKIYHIRPIDYLIRLRLRKAVNLLLSGMSVTETAINVGYRDPLYFSRLYKKYFGIPPSQTLKK</sequence>
<dbReference type="InterPro" id="IPR018060">
    <property type="entry name" value="HTH_AraC"/>
</dbReference>
<dbReference type="Proteomes" id="UP000265562">
    <property type="component" value="Chromosome"/>
</dbReference>
<name>A0A385PY84_9FIRM</name>
<evidence type="ECO:0000313" key="1">
    <source>
        <dbReference type="EMBL" id="AYA99118.1"/>
    </source>
</evidence>
<dbReference type="InterPro" id="IPR014710">
    <property type="entry name" value="RmlC-like_jellyroll"/>
</dbReference>
<organism evidence="1 2">
    <name type="scientific">Lachnoanaerobaculum umeaense</name>
    <dbReference type="NCBI Taxonomy" id="617123"/>
    <lineage>
        <taxon>Bacteria</taxon>
        <taxon>Bacillati</taxon>
        <taxon>Bacillota</taxon>
        <taxon>Clostridia</taxon>
        <taxon>Lachnospirales</taxon>
        <taxon>Lachnospiraceae</taxon>
        <taxon>Lachnoanaerobaculum</taxon>
    </lineage>
</organism>
<reference evidence="1 2" key="1">
    <citation type="submission" date="2018-09" db="EMBL/GenBank/DDBJ databases">
        <title>Genome sequencing of Lachnoanaerobaculum umeaense DSM 23576.</title>
        <authorList>
            <person name="Kook J.-K."/>
            <person name="Park S.-N."/>
            <person name="Lim Y.K."/>
        </authorList>
    </citation>
    <scope>NUCLEOTIDE SEQUENCE [LARGE SCALE GENOMIC DNA]</scope>
    <source>
        <strain evidence="2">DSM 23576 \ CCUG 58757</strain>
    </source>
</reference>
<dbReference type="InterPro" id="IPR020449">
    <property type="entry name" value="Tscrpt_reg_AraC-type_HTH"/>
</dbReference>
<gene>
    <name evidence="1" type="ORF">D4A81_03740</name>
</gene>
<keyword evidence="2" id="KW-1185">Reference proteome</keyword>
<dbReference type="KEGG" id="lua:D4A81_03740"/>
<dbReference type="GO" id="GO:0003700">
    <property type="term" value="F:DNA-binding transcription factor activity"/>
    <property type="evidence" value="ECO:0007669"/>
    <property type="project" value="InterPro"/>
</dbReference>
<dbReference type="PROSITE" id="PS00041">
    <property type="entry name" value="HTH_ARAC_FAMILY_1"/>
    <property type="match status" value="1"/>
</dbReference>
<dbReference type="AlphaFoldDB" id="A0A385PY84"/>
<dbReference type="EMBL" id="CP032364">
    <property type="protein sequence ID" value="AYA99118.1"/>
    <property type="molecule type" value="Genomic_DNA"/>
</dbReference>
<dbReference type="PANTHER" id="PTHR43280:SF28">
    <property type="entry name" value="HTH-TYPE TRANSCRIPTIONAL ACTIVATOR RHAS"/>
    <property type="match status" value="1"/>
</dbReference>
<accession>A0A385PY84</accession>